<dbReference type="Proteomes" id="UP001243989">
    <property type="component" value="Unassembled WGS sequence"/>
</dbReference>
<evidence type="ECO:0000313" key="3">
    <source>
        <dbReference type="Proteomes" id="UP001243989"/>
    </source>
</evidence>
<name>A0AAI9ZBB8_9PEZI</name>
<sequence length="217" mass="24550">MASNDFVIPAITLDAPDSQLTNFTADRAREIAATLNNWDSNILDRETRLRTNPFQATEGIIDISNPFLCFTPVIWVFKSQSDLITVFQSAFRRNTTFYKDNVKDKNARVRLWLPKTGRQPDDNNYPTANLIKMGEGRLLILTTTAYKDPECEFWTYEAAAKAAAKEASAPAEGQAQAAQEAFTIPDDFRIHGTVTRHFPFGHRSLRPYSNSRQESPK</sequence>
<proteinExistence type="predicted"/>
<dbReference type="RefSeq" id="XP_060444012.1">
    <property type="nucleotide sequence ID" value="XM_060595329.1"/>
</dbReference>
<accession>A0AAI9ZBB8</accession>
<evidence type="ECO:0000313" key="2">
    <source>
        <dbReference type="EMBL" id="KAK1635405.1"/>
    </source>
</evidence>
<evidence type="ECO:0000313" key="1">
    <source>
        <dbReference type="EMBL" id="KAK1613507.1"/>
    </source>
</evidence>
<dbReference type="AlphaFoldDB" id="A0AAI9ZBB8"/>
<reference evidence="1" key="1">
    <citation type="submission" date="2021-06" db="EMBL/GenBank/DDBJ databases">
        <title>Comparative genomics, transcriptomics and evolutionary studies reveal genomic signatures of adaptation to plant cell wall in hemibiotrophic fungi.</title>
        <authorList>
            <consortium name="DOE Joint Genome Institute"/>
            <person name="Baroncelli R."/>
            <person name="Diaz J.F."/>
            <person name="Benocci T."/>
            <person name="Peng M."/>
            <person name="Battaglia E."/>
            <person name="Haridas S."/>
            <person name="Andreopoulos W."/>
            <person name="Labutti K."/>
            <person name="Pangilinan J."/>
            <person name="Floch G.L."/>
            <person name="Makela M.R."/>
            <person name="Henrissat B."/>
            <person name="Grigoriev I.V."/>
            <person name="Crouch J.A."/>
            <person name="De Vries R.P."/>
            <person name="Sukno S.A."/>
            <person name="Thon M.R."/>
        </authorList>
    </citation>
    <scope>NUCLEOTIDE SEQUENCE</scope>
    <source>
        <strain evidence="1">CBS 102054</strain>
    </source>
</reference>
<protein>
    <submittedName>
        <fullName evidence="1">Uncharacterized protein</fullName>
    </submittedName>
</protein>
<keyword evidence="3" id="KW-1185">Reference proteome</keyword>
<dbReference type="EMBL" id="JAHMHQ010000055">
    <property type="protein sequence ID" value="KAK1613507.1"/>
    <property type="molecule type" value="Genomic_DNA"/>
</dbReference>
<dbReference type="GeneID" id="85480191"/>
<dbReference type="EMBL" id="JAHMHQ010000013">
    <property type="protein sequence ID" value="KAK1635405.1"/>
    <property type="molecule type" value="Genomic_DNA"/>
</dbReference>
<gene>
    <name evidence="2" type="ORF">BDP81DRAFT_492306</name>
    <name evidence="1" type="ORF">BDP81DRAFT_513569</name>
</gene>
<comment type="caution">
    <text evidence="1">The sequence shown here is derived from an EMBL/GenBank/DDBJ whole genome shotgun (WGS) entry which is preliminary data.</text>
</comment>
<organism evidence="1 3">
    <name type="scientific">Colletotrichum phormii</name>
    <dbReference type="NCBI Taxonomy" id="359342"/>
    <lineage>
        <taxon>Eukaryota</taxon>
        <taxon>Fungi</taxon>
        <taxon>Dikarya</taxon>
        <taxon>Ascomycota</taxon>
        <taxon>Pezizomycotina</taxon>
        <taxon>Sordariomycetes</taxon>
        <taxon>Hypocreomycetidae</taxon>
        <taxon>Glomerellales</taxon>
        <taxon>Glomerellaceae</taxon>
        <taxon>Colletotrichum</taxon>
        <taxon>Colletotrichum acutatum species complex</taxon>
    </lineage>
</organism>